<comment type="caution">
    <text evidence="2">The sequence shown here is derived from an EMBL/GenBank/DDBJ whole genome shotgun (WGS) entry which is preliminary data.</text>
</comment>
<proteinExistence type="predicted"/>
<dbReference type="Proteomes" id="UP000176682">
    <property type="component" value="Unassembled WGS sequence"/>
</dbReference>
<evidence type="ECO:0000313" key="2">
    <source>
        <dbReference type="EMBL" id="OGD79395.1"/>
    </source>
</evidence>
<name>A0A1F5FID0_9BACT</name>
<reference evidence="2 3" key="1">
    <citation type="journal article" date="2016" name="Nat. Commun.">
        <title>Thousands of microbial genomes shed light on interconnected biogeochemical processes in an aquifer system.</title>
        <authorList>
            <person name="Anantharaman K."/>
            <person name="Brown C.T."/>
            <person name="Hug L.A."/>
            <person name="Sharon I."/>
            <person name="Castelle C.J."/>
            <person name="Probst A.J."/>
            <person name="Thomas B.C."/>
            <person name="Singh A."/>
            <person name="Wilkins M.J."/>
            <person name="Karaoz U."/>
            <person name="Brodie E.L."/>
            <person name="Williams K.H."/>
            <person name="Hubbard S.S."/>
            <person name="Banfield J.F."/>
        </authorList>
    </citation>
    <scope>NUCLEOTIDE SEQUENCE [LARGE SCALE GENOMIC DNA]</scope>
</reference>
<gene>
    <name evidence="2" type="ORF">A2368_01780</name>
</gene>
<organism evidence="2 3">
    <name type="scientific">Candidatus Collierbacteria bacterium RIFOXYB1_FULL_49_13</name>
    <dbReference type="NCBI Taxonomy" id="1817728"/>
    <lineage>
        <taxon>Bacteria</taxon>
        <taxon>Candidatus Collieribacteriota</taxon>
    </lineage>
</organism>
<sequence length="132" mass="15399">MVKVQYPSPLPPPKKDFFQLLTDALPLDFEAHPCVIVKYERRRFRKPKAIYIASLRQGRDSKNNYEIRQVHIYPDAEDYAAIIIQAVEDIESEYGHEITVHLPKTKHHEPDEVPTPEDEFHPLEDLIAPSEK</sequence>
<dbReference type="AlphaFoldDB" id="A0A1F5FID0"/>
<accession>A0A1F5FID0</accession>
<dbReference type="EMBL" id="MFAM01000022">
    <property type="protein sequence ID" value="OGD79395.1"/>
    <property type="molecule type" value="Genomic_DNA"/>
</dbReference>
<protein>
    <submittedName>
        <fullName evidence="2">Uncharacterized protein</fullName>
    </submittedName>
</protein>
<feature type="region of interest" description="Disordered" evidence="1">
    <location>
        <begin position="103"/>
        <end position="132"/>
    </location>
</feature>
<evidence type="ECO:0000313" key="3">
    <source>
        <dbReference type="Proteomes" id="UP000176682"/>
    </source>
</evidence>
<evidence type="ECO:0000256" key="1">
    <source>
        <dbReference type="SAM" id="MobiDB-lite"/>
    </source>
</evidence>
<feature type="compositionally biased region" description="Basic and acidic residues" evidence="1">
    <location>
        <begin position="118"/>
        <end position="132"/>
    </location>
</feature>